<reference evidence="1 2" key="1">
    <citation type="journal article" date="2022" name="Res Sq">
        <title>Evolution of multicellular longitudinally dividing oral cavity symbionts (Neisseriaceae).</title>
        <authorList>
            <person name="Nyongesa S."/>
            <person name="Weber P."/>
            <person name="Bernet E."/>
            <person name="Pullido F."/>
            <person name="Nieckarz M."/>
            <person name="Delaby M."/>
            <person name="Nieves C."/>
            <person name="Viehboeck T."/>
            <person name="Krause N."/>
            <person name="Rivera-Millot A."/>
            <person name="Nakamura A."/>
            <person name="Vischer N."/>
            <person name="VanNieuwenhze M."/>
            <person name="Brun Y."/>
            <person name="Cava F."/>
            <person name="Bulgheresi S."/>
            <person name="Veyrier F."/>
        </authorList>
    </citation>
    <scope>NUCLEOTIDE SEQUENCE [LARGE SCALE GENOMIC DNA]</scope>
    <source>
        <strain evidence="1 2">CCUG 63373m</strain>
    </source>
</reference>
<protein>
    <submittedName>
        <fullName evidence="1">DUF3800 domain-containing protein</fullName>
    </submittedName>
</protein>
<evidence type="ECO:0000313" key="2">
    <source>
        <dbReference type="Proteomes" id="UP000829817"/>
    </source>
</evidence>
<accession>A0ABY4DTM9</accession>
<sequence length="298" mass="34185">MNTDNPFSFDVSESERLNQLSLDFSKPAEAFSAQTAASTFSPYIVYVDESGDTHLEGNDKSYPVFVLAFCIFHKKYYADVLVPEMQSLKFNYFGHDAIIFHEREIRKKLPPFTFQSRDIENAFMGSLSGIIESSKFVLIAGAIMKQRLAAKPARNAYHIALTSCLENLYRFLIEKNHYKSKTFIVVEARGDKEDRELELEFRRICAGDNQLKTKFPFEIIIKSKQINSTGMQFADLFARPIGRHLIDGEAKPNRAFDILKEKFFCQNPQRLGEHYWDYGLTVFPPVIQAKGPDMTSEP</sequence>
<name>A0ABY4DTM9_9NEIS</name>
<proteinExistence type="predicted"/>
<dbReference type="EMBL" id="CP091508">
    <property type="protein sequence ID" value="UOO82035.1"/>
    <property type="molecule type" value="Genomic_DNA"/>
</dbReference>
<organism evidence="1 2">
    <name type="scientific">Uruburuella testudinis</name>
    <dbReference type="NCBI Taxonomy" id="1282863"/>
    <lineage>
        <taxon>Bacteria</taxon>
        <taxon>Pseudomonadati</taxon>
        <taxon>Pseudomonadota</taxon>
        <taxon>Betaproteobacteria</taxon>
        <taxon>Neisseriales</taxon>
        <taxon>Neisseriaceae</taxon>
        <taxon>Uruburuella</taxon>
    </lineage>
</organism>
<dbReference type="InterPro" id="IPR024524">
    <property type="entry name" value="DUF3800"/>
</dbReference>
<keyword evidence="2" id="KW-1185">Reference proteome</keyword>
<dbReference type="Proteomes" id="UP000829817">
    <property type="component" value="Chromosome"/>
</dbReference>
<evidence type="ECO:0000313" key="1">
    <source>
        <dbReference type="EMBL" id="UOO82035.1"/>
    </source>
</evidence>
<dbReference type="Pfam" id="PF12686">
    <property type="entry name" value="DUF3800"/>
    <property type="match status" value="1"/>
</dbReference>
<dbReference type="RefSeq" id="WP_244785334.1">
    <property type="nucleotide sequence ID" value="NZ_CP091508.1"/>
</dbReference>
<gene>
    <name evidence="1" type="ORF">LVJ83_00720</name>
</gene>